<evidence type="ECO:0000256" key="1">
    <source>
        <dbReference type="SAM" id="MobiDB-lite"/>
    </source>
</evidence>
<feature type="region of interest" description="Disordered" evidence="1">
    <location>
        <begin position="63"/>
        <end position="83"/>
    </location>
</feature>
<dbReference type="AlphaFoldDB" id="A0AAV7Q6T2"/>
<reference evidence="2" key="1">
    <citation type="journal article" date="2022" name="bioRxiv">
        <title>Sequencing and chromosome-scale assembly of the giantPleurodeles waltlgenome.</title>
        <authorList>
            <person name="Brown T."/>
            <person name="Elewa A."/>
            <person name="Iarovenko S."/>
            <person name="Subramanian E."/>
            <person name="Araus A.J."/>
            <person name="Petzold A."/>
            <person name="Susuki M."/>
            <person name="Suzuki K.-i.T."/>
            <person name="Hayashi T."/>
            <person name="Toyoda A."/>
            <person name="Oliveira C."/>
            <person name="Osipova E."/>
            <person name="Leigh N.D."/>
            <person name="Simon A."/>
            <person name="Yun M.H."/>
        </authorList>
    </citation>
    <scope>NUCLEOTIDE SEQUENCE</scope>
    <source>
        <strain evidence="2">20211129_DDA</strain>
        <tissue evidence="2">Liver</tissue>
    </source>
</reference>
<gene>
    <name evidence="2" type="ORF">NDU88_001411</name>
</gene>
<protein>
    <submittedName>
        <fullName evidence="2">Uncharacterized protein</fullName>
    </submittedName>
</protein>
<organism evidence="2 3">
    <name type="scientific">Pleurodeles waltl</name>
    <name type="common">Iberian ribbed newt</name>
    <dbReference type="NCBI Taxonomy" id="8319"/>
    <lineage>
        <taxon>Eukaryota</taxon>
        <taxon>Metazoa</taxon>
        <taxon>Chordata</taxon>
        <taxon>Craniata</taxon>
        <taxon>Vertebrata</taxon>
        <taxon>Euteleostomi</taxon>
        <taxon>Amphibia</taxon>
        <taxon>Batrachia</taxon>
        <taxon>Caudata</taxon>
        <taxon>Salamandroidea</taxon>
        <taxon>Salamandridae</taxon>
        <taxon>Pleurodelinae</taxon>
        <taxon>Pleurodeles</taxon>
    </lineage>
</organism>
<comment type="caution">
    <text evidence="2">The sequence shown here is derived from an EMBL/GenBank/DDBJ whole genome shotgun (WGS) entry which is preliminary data.</text>
</comment>
<dbReference type="EMBL" id="JANPWB010000010">
    <property type="protein sequence ID" value="KAJ1134965.1"/>
    <property type="molecule type" value="Genomic_DNA"/>
</dbReference>
<name>A0AAV7Q6T2_PLEWA</name>
<proteinExistence type="predicted"/>
<accession>A0AAV7Q6T2</accession>
<evidence type="ECO:0000313" key="3">
    <source>
        <dbReference type="Proteomes" id="UP001066276"/>
    </source>
</evidence>
<feature type="region of interest" description="Disordered" evidence="1">
    <location>
        <begin position="1"/>
        <end position="21"/>
    </location>
</feature>
<evidence type="ECO:0000313" key="2">
    <source>
        <dbReference type="EMBL" id="KAJ1134965.1"/>
    </source>
</evidence>
<keyword evidence="3" id="KW-1185">Reference proteome</keyword>
<dbReference type="Proteomes" id="UP001066276">
    <property type="component" value="Chromosome 6"/>
</dbReference>
<sequence>MQRQEIEETQTPCRSQSRSYKRRQLLRRRYVHSMIQNRTWTQFFECKTLTQPKKTTFFQATATGLPPLLGHGRQQKTHSETPPLTLALKSKTKHTISVPS</sequence>